<evidence type="ECO:0000256" key="3">
    <source>
        <dbReference type="ARBA" id="ARBA00022691"/>
    </source>
</evidence>
<dbReference type="OrthoDB" id="9777638at2"/>
<dbReference type="Pfam" id="PF13649">
    <property type="entry name" value="Methyltransf_25"/>
    <property type="match status" value="1"/>
</dbReference>
<dbReference type="CDD" id="cd02440">
    <property type="entry name" value="AdoMet_MTases"/>
    <property type="match status" value="1"/>
</dbReference>
<keyword evidence="2 5" id="KW-0808">Transferase</keyword>
<reference evidence="6" key="1">
    <citation type="submission" date="2018-09" db="EMBL/GenBank/DDBJ databases">
        <authorList>
            <person name="Livingstone P.G."/>
            <person name="Whitworth D.E."/>
        </authorList>
    </citation>
    <scope>NUCLEOTIDE SEQUENCE [LARGE SCALE GENOMIC DNA]</scope>
    <source>
        <strain evidence="6">AB047A</strain>
    </source>
</reference>
<keyword evidence="6" id="KW-1185">Reference proteome</keyword>
<sequence length="281" mass="30546">MDVTRQTQDEQTALWNGTAGRAWAEAQTVLDAMFKPLEDLLVEAVVASAASQVLDVGCGTGATTLAVARRLGPQDRCTGIDLSEPMLAVARARAEEEGTPASFVRANAQSHAFEPASFDRIISRFGVMFFDDPARAFANLRHSAKDSATLHLIAWRGPSENPFMTTAERAAAPLLPNLPARRPDAPGQFGFADSNRVHRILAESGWTGIDIQPIDVTCTLPEKELVPYLTRFGVLSRFLPELDDPSRARLIETVRAAFEPFVHGADVRYTAACWSIGARSP</sequence>
<dbReference type="PANTHER" id="PTHR43464">
    <property type="entry name" value="METHYLTRANSFERASE"/>
    <property type="match status" value="1"/>
</dbReference>
<evidence type="ECO:0000313" key="5">
    <source>
        <dbReference type="EMBL" id="RKH73132.1"/>
    </source>
</evidence>
<proteinExistence type="predicted"/>
<name>A0A3A8R797_9BACT</name>
<dbReference type="GO" id="GO:0032259">
    <property type="term" value="P:methylation"/>
    <property type="evidence" value="ECO:0007669"/>
    <property type="project" value="UniProtKB-KW"/>
</dbReference>
<dbReference type="SUPFAM" id="SSF53335">
    <property type="entry name" value="S-adenosyl-L-methionine-dependent methyltransferases"/>
    <property type="match status" value="1"/>
</dbReference>
<dbReference type="PANTHER" id="PTHR43464:SF19">
    <property type="entry name" value="UBIQUINONE BIOSYNTHESIS O-METHYLTRANSFERASE, MITOCHONDRIAL"/>
    <property type="match status" value="1"/>
</dbReference>
<evidence type="ECO:0000256" key="2">
    <source>
        <dbReference type="ARBA" id="ARBA00022679"/>
    </source>
</evidence>
<dbReference type="RefSeq" id="WP_121768981.1">
    <property type="nucleotide sequence ID" value="NZ_RAWM01000005.1"/>
</dbReference>
<keyword evidence="1 5" id="KW-0489">Methyltransferase</keyword>
<evidence type="ECO:0000259" key="4">
    <source>
        <dbReference type="Pfam" id="PF13649"/>
    </source>
</evidence>
<protein>
    <submittedName>
        <fullName evidence="5">Class I SAM-dependent methyltransferase</fullName>
    </submittedName>
</protein>
<organism evidence="5 6">
    <name type="scientific">Corallococcus interemptor</name>
    <dbReference type="NCBI Taxonomy" id="2316720"/>
    <lineage>
        <taxon>Bacteria</taxon>
        <taxon>Pseudomonadati</taxon>
        <taxon>Myxococcota</taxon>
        <taxon>Myxococcia</taxon>
        <taxon>Myxococcales</taxon>
        <taxon>Cystobacterineae</taxon>
        <taxon>Myxococcaceae</taxon>
        <taxon>Corallococcus</taxon>
    </lineage>
</organism>
<dbReference type="Proteomes" id="UP000282656">
    <property type="component" value="Unassembled WGS sequence"/>
</dbReference>
<dbReference type="GO" id="GO:0008168">
    <property type="term" value="F:methyltransferase activity"/>
    <property type="evidence" value="ECO:0007669"/>
    <property type="project" value="UniProtKB-KW"/>
</dbReference>
<keyword evidence="3" id="KW-0949">S-adenosyl-L-methionine</keyword>
<comment type="caution">
    <text evidence="5">The sequence shown here is derived from an EMBL/GenBank/DDBJ whole genome shotgun (WGS) entry which is preliminary data.</text>
</comment>
<accession>A0A3A8R797</accession>
<evidence type="ECO:0000313" key="6">
    <source>
        <dbReference type="Proteomes" id="UP000282656"/>
    </source>
</evidence>
<dbReference type="AlphaFoldDB" id="A0A3A8R797"/>
<evidence type="ECO:0000256" key="1">
    <source>
        <dbReference type="ARBA" id="ARBA00022603"/>
    </source>
</evidence>
<dbReference type="InterPro" id="IPR041698">
    <property type="entry name" value="Methyltransf_25"/>
</dbReference>
<dbReference type="EMBL" id="RAWM01000005">
    <property type="protein sequence ID" value="RKH73132.1"/>
    <property type="molecule type" value="Genomic_DNA"/>
</dbReference>
<dbReference type="InterPro" id="IPR029063">
    <property type="entry name" value="SAM-dependent_MTases_sf"/>
</dbReference>
<feature type="domain" description="Methyltransferase" evidence="4">
    <location>
        <begin position="53"/>
        <end position="143"/>
    </location>
</feature>
<dbReference type="Gene3D" id="3.40.50.150">
    <property type="entry name" value="Vaccinia Virus protein VP39"/>
    <property type="match status" value="1"/>
</dbReference>
<gene>
    <name evidence="5" type="ORF">D7X96_03220</name>
</gene>